<comment type="caution">
    <text evidence="3">The sequence shown here is derived from an EMBL/GenBank/DDBJ whole genome shotgun (WGS) entry which is preliminary data.</text>
</comment>
<evidence type="ECO:0000259" key="1">
    <source>
        <dbReference type="Pfam" id="PF10128"/>
    </source>
</evidence>
<organism evidence="3 4">
    <name type="scientific">Luteolibacter yonseiensis</name>
    <dbReference type="NCBI Taxonomy" id="1144680"/>
    <lineage>
        <taxon>Bacteria</taxon>
        <taxon>Pseudomonadati</taxon>
        <taxon>Verrucomicrobiota</taxon>
        <taxon>Verrucomicrobiia</taxon>
        <taxon>Verrucomicrobiales</taxon>
        <taxon>Verrucomicrobiaceae</taxon>
        <taxon>Luteolibacter</taxon>
    </lineage>
</organism>
<evidence type="ECO:0000259" key="2">
    <source>
        <dbReference type="Pfam" id="PF20171"/>
    </source>
</evidence>
<evidence type="ECO:0000313" key="4">
    <source>
        <dbReference type="Proteomes" id="UP000600139"/>
    </source>
</evidence>
<dbReference type="InterPro" id="IPR004555">
    <property type="entry name" value="G6PDH_assembly_OpcA"/>
</dbReference>
<dbReference type="AlphaFoldDB" id="A0A934VAE4"/>
<protein>
    <submittedName>
        <fullName evidence="3">Glucose-6-phosphate dehydrogenase assembly protein OpcA</fullName>
    </submittedName>
</protein>
<gene>
    <name evidence="3" type="ORF">JIN84_10935</name>
</gene>
<evidence type="ECO:0000313" key="3">
    <source>
        <dbReference type="EMBL" id="MBK1816128.1"/>
    </source>
</evidence>
<name>A0A934VAE4_9BACT</name>
<dbReference type="RefSeq" id="WP_200351084.1">
    <property type="nucleotide sequence ID" value="NZ_BAABHZ010000006.1"/>
</dbReference>
<keyword evidence="4" id="KW-1185">Reference proteome</keyword>
<dbReference type="Pfam" id="PF20171">
    <property type="entry name" value="OpcA_G6PD_C"/>
    <property type="match status" value="1"/>
</dbReference>
<feature type="domain" description="Glucose-6-phosphate dehydrogenase assembly protein OpcA C-terminal" evidence="2">
    <location>
        <begin position="186"/>
        <end position="342"/>
    </location>
</feature>
<dbReference type="PANTHER" id="PTHR38658:SF1">
    <property type="entry name" value="OXPP CYCLE PROTEIN OPCA-RELATED"/>
    <property type="match status" value="1"/>
</dbReference>
<dbReference type="InterPro" id="IPR046802">
    <property type="entry name" value="OpcA_G6PD_C"/>
</dbReference>
<accession>A0A934VAE4</accession>
<dbReference type="InterPro" id="IPR046801">
    <property type="entry name" value="OpcA_G6PD_N"/>
</dbReference>
<reference evidence="3" key="1">
    <citation type="submission" date="2021-01" db="EMBL/GenBank/DDBJ databases">
        <title>Modified the classification status of verrucomicrobia.</title>
        <authorList>
            <person name="Feng X."/>
        </authorList>
    </citation>
    <scope>NUCLEOTIDE SEQUENCE</scope>
    <source>
        <strain evidence="3">JCM 18052</strain>
    </source>
</reference>
<proteinExistence type="predicted"/>
<dbReference type="Proteomes" id="UP000600139">
    <property type="component" value="Unassembled WGS sequence"/>
</dbReference>
<dbReference type="PANTHER" id="PTHR38658">
    <property type="entry name" value="OXPP CYCLE PROTEIN OPCA-RELATED"/>
    <property type="match status" value="1"/>
</dbReference>
<dbReference type="EMBL" id="JAENIK010000011">
    <property type="protein sequence ID" value="MBK1816128.1"/>
    <property type="molecule type" value="Genomic_DNA"/>
</dbReference>
<sequence>MAVATIPAVCPELGIEVPVAAIDRELRKLWEQDDARTNASLMNLVVYSEKKGALIENSEIIRNLTREHACRAILVGIDRDEPEPSLRAWITAHCHLADGRKSVCCEQIAFHLTGRVTGRFRNTVFSHLNSDLPLIFWWQGELSEILTERLVSVMDRFIIDSSVWENPGTSFAMIEERSQANPELVIQDHAWTRSWQFRVGIASLFDDPAAQEALPEIQSIEISYHPDHRNTALQLLAWLTVQAGWRDAENGEPFALQSASGSLISVSLATDDSGPPLTAVTIRAPQTTVSVSQAAEASHVERRVETSTYHAVSLSPVDPASPADLVGVQLSRGGKNSLYQKILPRFRALLEV</sequence>
<feature type="domain" description="Glucose-6-phosphate dehydrogenase assembly protein OpcA N-terminal" evidence="1">
    <location>
        <begin position="63"/>
        <end position="173"/>
    </location>
</feature>
<dbReference type="Pfam" id="PF10128">
    <property type="entry name" value="OpcA_G6PD_assem"/>
    <property type="match status" value="1"/>
</dbReference>